<dbReference type="SUPFAM" id="SSF52540">
    <property type="entry name" value="P-loop containing nucleoside triphosphate hydrolases"/>
    <property type="match status" value="1"/>
</dbReference>
<dbReference type="EMBL" id="BAAAMU010000026">
    <property type="protein sequence ID" value="GAA1638999.1"/>
    <property type="molecule type" value="Genomic_DNA"/>
</dbReference>
<gene>
    <name evidence="7" type="ORF">GCM10009733_040210</name>
</gene>
<dbReference type="PANTHER" id="PTHR42711:SF4">
    <property type="entry name" value="ABC TRANSPORTER RELATED"/>
    <property type="match status" value="1"/>
</dbReference>
<dbReference type="Proteomes" id="UP001500064">
    <property type="component" value="Unassembled WGS sequence"/>
</dbReference>
<dbReference type="Gene3D" id="3.40.50.300">
    <property type="entry name" value="P-loop containing nucleotide triphosphate hydrolases"/>
    <property type="match status" value="1"/>
</dbReference>
<evidence type="ECO:0000259" key="6">
    <source>
        <dbReference type="PROSITE" id="PS50893"/>
    </source>
</evidence>
<keyword evidence="2" id="KW-0813">Transport</keyword>
<keyword evidence="8" id="KW-1185">Reference proteome</keyword>
<evidence type="ECO:0000256" key="2">
    <source>
        <dbReference type="ARBA" id="ARBA00022448"/>
    </source>
</evidence>
<evidence type="ECO:0000313" key="8">
    <source>
        <dbReference type="Proteomes" id="UP001500064"/>
    </source>
</evidence>
<evidence type="ECO:0000313" key="7">
    <source>
        <dbReference type="EMBL" id="GAA1638999.1"/>
    </source>
</evidence>
<keyword evidence="5" id="KW-0046">Antibiotic resistance</keyword>
<comment type="subcellular location">
    <subcellularLocation>
        <location evidence="1">Cell membrane</location>
        <topology evidence="1">Peripheral membrane protein</topology>
    </subcellularLocation>
</comment>
<keyword evidence="4 7" id="KW-0067">ATP-binding</keyword>
<comment type="caution">
    <text evidence="7">The sequence shown here is derived from an EMBL/GenBank/DDBJ whole genome shotgun (WGS) entry which is preliminary data.</text>
</comment>
<dbReference type="InterPro" id="IPR003593">
    <property type="entry name" value="AAA+_ATPase"/>
</dbReference>
<dbReference type="PANTHER" id="PTHR42711">
    <property type="entry name" value="ABC TRANSPORTER ATP-BINDING PROTEIN"/>
    <property type="match status" value="1"/>
</dbReference>
<organism evidence="7 8">
    <name type="scientific">Nonomuraea maheshkhaliensis</name>
    <dbReference type="NCBI Taxonomy" id="419590"/>
    <lineage>
        <taxon>Bacteria</taxon>
        <taxon>Bacillati</taxon>
        <taxon>Actinomycetota</taxon>
        <taxon>Actinomycetes</taxon>
        <taxon>Streptosporangiales</taxon>
        <taxon>Streptosporangiaceae</taxon>
        <taxon>Nonomuraea</taxon>
    </lineage>
</organism>
<dbReference type="SMART" id="SM00382">
    <property type="entry name" value="AAA"/>
    <property type="match status" value="1"/>
</dbReference>
<dbReference type="GO" id="GO:0005524">
    <property type="term" value="F:ATP binding"/>
    <property type="evidence" value="ECO:0007669"/>
    <property type="project" value="UniProtKB-KW"/>
</dbReference>
<keyword evidence="3" id="KW-0547">Nucleotide-binding</keyword>
<dbReference type="Pfam" id="PF00005">
    <property type="entry name" value="ABC_tran"/>
    <property type="match status" value="1"/>
</dbReference>
<evidence type="ECO:0000256" key="3">
    <source>
        <dbReference type="ARBA" id="ARBA00022741"/>
    </source>
</evidence>
<protein>
    <submittedName>
        <fullName evidence="7">ATP-binding cassette domain-containing protein</fullName>
    </submittedName>
</protein>
<accession>A0ABN2FBH5</accession>
<evidence type="ECO:0000256" key="5">
    <source>
        <dbReference type="ARBA" id="ARBA00023251"/>
    </source>
</evidence>
<proteinExistence type="predicted"/>
<dbReference type="PROSITE" id="PS50893">
    <property type="entry name" value="ABC_TRANSPORTER_2"/>
    <property type="match status" value="1"/>
</dbReference>
<dbReference type="InterPro" id="IPR003439">
    <property type="entry name" value="ABC_transporter-like_ATP-bd"/>
</dbReference>
<dbReference type="InterPro" id="IPR027417">
    <property type="entry name" value="P-loop_NTPase"/>
</dbReference>
<reference evidence="7 8" key="1">
    <citation type="journal article" date="2019" name="Int. J. Syst. Evol. Microbiol.">
        <title>The Global Catalogue of Microorganisms (GCM) 10K type strain sequencing project: providing services to taxonomists for standard genome sequencing and annotation.</title>
        <authorList>
            <consortium name="The Broad Institute Genomics Platform"/>
            <consortium name="The Broad Institute Genome Sequencing Center for Infectious Disease"/>
            <person name="Wu L."/>
            <person name="Ma J."/>
        </authorList>
    </citation>
    <scope>NUCLEOTIDE SEQUENCE [LARGE SCALE GENOMIC DNA]</scope>
    <source>
        <strain evidence="7 8">JCM 13929</strain>
    </source>
</reference>
<evidence type="ECO:0000256" key="4">
    <source>
        <dbReference type="ARBA" id="ARBA00022840"/>
    </source>
</evidence>
<dbReference type="InterPro" id="IPR050763">
    <property type="entry name" value="ABC_transporter_ATP-binding"/>
</dbReference>
<feature type="domain" description="ABC transporter" evidence="6">
    <location>
        <begin position="21"/>
        <end position="255"/>
    </location>
</feature>
<evidence type="ECO:0000256" key="1">
    <source>
        <dbReference type="ARBA" id="ARBA00004202"/>
    </source>
</evidence>
<name>A0ABN2FBH5_9ACTN</name>
<sequence length="327" mass="35674">MVTEKLGMTYRAPVRRSGLWAALRSVARREYRQVDAVTDLSFELAAGEVVGFLGPNGAGKSTTMKMLSGILHPTAGEVRVLGFTPWRRQSEYLQQMALVRGSQPMGGPAELTVMDAFRYRQVLYDVPDADFRANLAELGELLDLEPLLNRQVRALSLGERMRTGLASALLYRPRVLFLDEPSIGLDVSAAATLRRFVAGYAASTGATVLLTSHYMAEVESLCRRVILIDGGRLQYDGPLATLAGRLSPYKRVRVTLADGAGVAWEEFGEVEAIDDTSATGPVTLRVPRDDVPSVTSRLLAGLAVADLAVEDPPLETVMDRFYRDGAR</sequence>